<protein>
    <submittedName>
        <fullName evidence="4">PEP-CTERM protein-sorting domain-containing protein</fullName>
    </submittedName>
</protein>
<dbReference type="RefSeq" id="WP_258039280.1">
    <property type="nucleotide sequence ID" value="NZ_FNUX01000005.1"/>
</dbReference>
<gene>
    <name evidence="4" type="ORF">SAMN05216334_10529</name>
</gene>
<dbReference type="NCBIfam" id="TIGR02595">
    <property type="entry name" value="PEP_CTERM"/>
    <property type="match status" value="1"/>
</dbReference>
<evidence type="ECO:0000313" key="4">
    <source>
        <dbReference type="EMBL" id="SEF63248.1"/>
    </source>
</evidence>
<dbReference type="Proteomes" id="UP000236753">
    <property type="component" value="Unassembled WGS sequence"/>
</dbReference>
<accession>A0A1H5TM15</accession>
<dbReference type="Pfam" id="PF06439">
    <property type="entry name" value="3keto-disac_hyd"/>
    <property type="match status" value="1"/>
</dbReference>
<dbReference type="Gene3D" id="2.60.120.560">
    <property type="entry name" value="Exo-inulinase, domain 1"/>
    <property type="match status" value="1"/>
</dbReference>
<sequence>MKAFKVNLISTLLSGLIFVSVNPVHAVTLFSDDFSGTSLGSAWEIQRGHATMDDGWVRTQGSTPGSRDAFIMTHEGDSTWSDYEFTTRFNPLGGGDDWYNSQIAFRVQDMHGFAEGTHYRLWINTPSWPDEEGRNTVSLIKTTPDNSYDILDSYRVAPGVLNDSDNTVQVRAVGGDFDVTINGMSGGYFRDDNPILTGGIALGSVWESTTRYDYVNVTAVPEPETYAMLLAGLGVIGFMAHRRKEAAI</sequence>
<dbReference type="NCBIfam" id="NF038126">
    <property type="entry name" value="PEP_CTERM_FxDxF"/>
    <property type="match status" value="1"/>
</dbReference>
<name>A0A1H5TM15_9PROT</name>
<feature type="signal peptide" evidence="1">
    <location>
        <begin position="1"/>
        <end position="26"/>
    </location>
</feature>
<dbReference type="InterPro" id="IPR013424">
    <property type="entry name" value="Ice-binding_C"/>
</dbReference>
<feature type="domain" description="Ice-binding protein C-terminal" evidence="3">
    <location>
        <begin position="219"/>
        <end position="243"/>
    </location>
</feature>
<keyword evidence="1" id="KW-0732">Signal</keyword>
<dbReference type="EMBL" id="FNUX01000005">
    <property type="protein sequence ID" value="SEF63248.1"/>
    <property type="molecule type" value="Genomic_DNA"/>
</dbReference>
<dbReference type="InterPro" id="IPR010496">
    <property type="entry name" value="AL/BT2_dom"/>
</dbReference>
<organism evidence="4 5">
    <name type="scientific">Nitrosomonas ureae</name>
    <dbReference type="NCBI Taxonomy" id="44577"/>
    <lineage>
        <taxon>Bacteria</taxon>
        <taxon>Pseudomonadati</taxon>
        <taxon>Pseudomonadota</taxon>
        <taxon>Betaproteobacteria</taxon>
        <taxon>Nitrosomonadales</taxon>
        <taxon>Nitrosomonadaceae</taxon>
        <taxon>Nitrosomonas</taxon>
    </lineage>
</organism>
<feature type="chain" id="PRO_5009285192" evidence="1">
    <location>
        <begin position="27"/>
        <end position="248"/>
    </location>
</feature>
<dbReference type="AlphaFoldDB" id="A0A1H5TM15"/>
<dbReference type="GO" id="GO:0016787">
    <property type="term" value="F:hydrolase activity"/>
    <property type="evidence" value="ECO:0007669"/>
    <property type="project" value="InterPro"/>
</dbReference>
<evidence type="ECO:0000313" key="5">
    <source>
        <dbReference type="Proteomes" id="UP000236753"/>
    </source>
</evidence>
<evidence type="ECO:0000256" key="1">
    <source>
        <dbReference type="SAM" id="SignalP"/>
    </source>
</evidence>
<reference evidence="4 5" key="1">
    <citation type="submission" date="2016-10" db="EMBL/GenBank/DDBJ databases">
        <authorList>
            <person name="de Groot N.N."/>
        </authorList>
    </citation>
    <scope>NUCLEOTIDE SEQUENCE [LARGE SCALE GENOMIC DNA]</scope>
    <source>
        <strain evidence="4 5">Nm13</strain>
    </source>
</reference>
<dbReference type="Pfam" id="PF07589">
    <property type="entry name" value="PEP-CTERM"/>
    <property type="match status" value="1"/>
</dbReference>
<proteinExistence type="predicted"/>
<feature type="domain" description="3-keto-alpha-glucoside-1,2-lyase/3-keto-2-hydroxy-glucal hydratase" evidence="2">
    <location>
        <begin position="33"/>
        <end position="215"/>
    </location>
</feature>
<evidence type="ECO:0000259" key="2">
    <source>
        <dbReference type="Pfam" id="PF06439"/>
    </source>
</evidence>
<evidence type="ECO:0000259" key="3">
    <source>
        <dbReference type="Pfam" id="PF07589"/>
    </source>
</evidence>